<evidence type="ECO:0000256" key="7">
    <source>
        <dbReference type="ARBA" id="ARBA00022962"/>
    </source>
</evidence>
<dbReference type="PANTHER" id="PTHR43284:SF1">
    <property type="entry name" value="ASPARAGINE SYNTHETASE"/>
    <property type="match status" value="1"/>
</dbReference>
<organism evidence="12 13">
    <name type="scientific">Planosporangium mesophilum</name>
    <dbReference type="NCBI Taxonomy" id="689768"/>
    <lineage>
        <taxon>Bacteria</taxon>
        <taxon>Bacillati</taxon>
        <taxon>Actinomycetota</taxon>
        <taxon>Actinomycetes</taxon>
        <taxon>Micromonosporales</taxon>
        <taxon>Micromonosporaceae</taxon>
        <taxon>Planosporangium</taxon>
    </lineage>
</organism>
<dbReference type="GO" id="GO:0006529">
    <property type="term" value="P:asparagine biosynthetic process"/>
    <property type="evidence" value="ECO:0007669"/>
    <property type="project" value="UniProtKB-KW"/>
</dbReference>
<comment type="pathway">
    <text evidence="1">Amino-acid biosynthesis; L-asparagine biosynthesis; L-asparagine from L-aspartate (L-Gln route): step 1/1.</text>
</comment>
<reference evidence="12" key="1">
    <citation type="submission" date="2021-01" db="EMBL/GenBank/DDBJ databases">
        <title>Whole genome shotgun sequence of Planosporangium mesophilum NBRC 109066.</title>
        <authorList>
            <person name="Komaki H."/>
            <person name="Tamura T."/>
        </authorList>
    </citation>
    <scope>NUCLEOTIDE SEQUENCE</scope>
    <source>
        <strain evidence="12">NBRC 109066</strain>
    </source>
</reference>
<evidence type="ECO:0000256" key="10">
    <source>
        <dbReference type="PIRSR" id="PIRSR001589-2"/>
    </source>
</evidence>
<dbReference type="GO" id="GO:0005524">
    <property type="term" value="F:ATP binding"/>
    <property type="evidence" value="ECO:0007669"/>
    <property type="project" value="UniProtKB-KW"/>
</dbReference>
<dbReference type="InterPro" id="IPR029055">
    <property type="entry name" value="Ntn_hydrolases_N"/>
</dbReference>
<keyword evidence="13" id="KW-1185">Reference proteome</keyword>
<proteinExistence type="inferred from homology"/>
<dbReference type="RefSeq" id="WP_168112597.1">
    <property type="nucleotide sequence ID" value="NZ_BOON01000006.1"/>
</dbReference>
<dbReference type="InterPro" id="IPR033738">
    <property type="entry name" value="AsnB_N"/>
</dbReference>
<evidence type="ECO:0000256" key="9">
    <source>
        <dbReference type="PIRSR" id="PIRSR001589-1"/>
    </source>
</evidence>
<evidence type="ECO:0000256" key="2">
    <source>
        <dbReference type="ARBA" id="ARBA00005752"/>
    </source>
</evidence>
<protein>
    <recommendedName>
        <fullName evidence="3">asparagine synthase (glutamine-hydrolyzing)</fullName>
        <ecNumber evidence="3">6.3.5.4</ecNumber>
    </recommendedName>
</protein>
<dbReference type="GO" id="GO:0004066">
    <property type="term" value="F:asparagine synthase (glutamine-hydrolyzing) activity"/>
    <property type="evidence" value="ECO:0007669"/>
    <property type="project" value="UniProtKB-EC"/>
</dbReference>
<dbReference type="NCBIfam" id="TIGR01536">
    <property type="entry name" value="asn_synth_AEB"/>
    <property type="match status" value="1"/>
</dbReference>
<dbReference type="InterPro" id="IPR017932">
    <property type="entry name" value="GATase_2_dom"/>
</dbReference>
<comment type="catalytic activity">
    <reaction evidence="8">
        <text>L-aspartate + L-glutamine + ATP + H2O = L-asparagine + L-glutamate + AMP + diphosphate + H(+)</text>
        <dbReference type="Rhea" id="RHEA:12228"/>
        <dbReference type="ChEBI" id="CHEBI:15377"/>
        <dbReference type="ChEBI" id="CHEBI:15378"/>
        <dbReference type="ChEBI" id="CHEBI:29985"/>
        <dbReference type="ChEBI" id="CHEBI:29991"/>
        <dbReference type="ChEBI" id="CHEBI:30616"/>
        <dbReference type="ChEBI" id="CHEBI:33019"/>
        <dbReference type="ChEBI" id="CHEBI:58048"/>
        <dbReference type="ChEBI" id="CHEBI:58359"/>
        <dbReference type="ChEBI" id="CHEBI:456215"/>
        <dbReference type="EC" id="6.3.5.4"/>
    </reaction>
</comment>
<evidence type="ECO:0000256" key="3">
    <source>
        <dbReference type="ARBA" id="ARBA00012737"/>
    </source>
</evidence>
<evidence type="ECO:0000259" key="11">
    <source>
        <dbReference type="PROSITE" id="PS51278"/>
    </source>
</evidence>
<dbReference type="InterPro" id="IPR006426">
    <property type="entry name" value="Asn_synth_AEB"/>
</dbReference>
<keyword evidence="7 9" id="KW-0315">Glutamine amidotransferase</keyword>
<keyword evidence="4 10" id="KW-0547">Nucleotide-binding</keyword>
<dbReference type="EC" id="6.3.5.4" evidence="3"/>
<dbReference type="PANTHER" id="PTHR43284">
    <property type="entry name" value="ASPARAGINE SYNTHETASE (GLUTAMINE-HYDROLYZING)"/>
    <property type="match status" value="1"/>
</dbReference>
<comment type="similarity">
    <text evidence="2">Belongs to the asparagine synthetase family.</text>
</comment>
<dbReference type="Gene3D" id="3.40.50.620">
    <property type="entry name" value="HUPs"/>
    <property type="match status" value="1"/>
</dbReference>
<dbReference type="InterPro" id="IPR014729">
    <property type="entry name" value="Rossmann-like_a/b/a_fold"/>
</dbReference>
<dbReference type="SUPFAM" id="SSF56235">
    <property type="entry name" value="N-terminal nucleophile aminohydrolases (Ntn hydrolases)"/>
    <property type="match status" value="1"/>
</dbReference>
<dbReference type="CDD" id="cd00712">
    <property type="entry name" value="AsnB"/>
    <property type="match status" value="1"/>
</dbReference>
<keyword evidence="6 9" id="KW-0061">Asparagine biosynthesis</keyword>
<feature type="binding site" evidence="10">
    <location>
        <position position="282"/>
    </location>
    <ligand>
        <name>ATP</name>
        <dbReference type="ChEBI" id="CHEBI:30616"/>
    </ligand>
</feature>
<dbReference type="SUPFAM" id="SSF52402">
    <property type="entry name" value="Adenine nucleotide alpha hydrolases-like"/>
    <property type="match status" value="1"/>
</dbReference>
<evidence type="ECO:0000256" key="5">
    <source>
        <dbReference type="ARBA" id="ARBA00022840"/>
    </source>
</evidence>
<dbReference type="Gene3D" id="3.60.20.10">
    <property type="entry name" value="Glutamine Phosphoribosylpyrophosphate, subunit 1, domain 1"/>
    <property type="match status" value="1"/>
</dbReference>
<accession>A0A8J3T9Q7</accession>
<evidence type="ECO:0000313" key="13">
    <source>
        <dbReference type="Proteomes" id="UP000599074"/>
    </source>
</evidence>
<keyword evidence="5 10" id="KW-0067">ATP-binding</keyword>
<evidence type="ECO:0000256" key="4">
    <source>
        <dbReference type="ARBA" id="ARBA00022741"/>
    </source>
</evidence>
<feature type="binding site" evidence="10">
    <location>
        <begin position="351"/>
        <end position="352"/>
    </location>
    <ligand>
        <name>ATP</name>
        <dbReference type="ChEBI" id="CHEBI:30616"/>
    </ligand>
</feature>
<sequence>MCGVCGVIRASGTGTADRSLVTTVNARQHHRGPDDAVQWYGEQAVLGQTRLAVIDLSEGGRQPFVSADASVVVVFNGEIYNHDELRRRYRLAVADRCDGAVLPELWQRLGTAMFAQLRGMYAIAVHDVRARTVTLARDPFGVKPLYWTRTTDGAIAFASEPRPLLPLVPRPRLDPEGVHNYLMYGAVGRDRSPFREITSVPANGWVQWDAATTRTDGTVSAGLLEALPPASLQQLRDEFVRSVSLHLVSDVPVALLLSSGLDSAALAWACAELGTDLTCVTVDLGGGVSEAAGAGRVAARFGHRHEIVSTSPDTSIVERFFAAMQKPSIDGLNTFLVSRAIASLGVKVALSGLGGDELLGGYQSFRALRYLPLLRAADTVSLTSLLAKLYGRRNHKAAHLLGANGPRDAAGLGDLYRRVFLDDQVGALVPWAPRGEAAPPSSDTSAQTLSRVELTSYLGGTLLPDTDAHSMTWSVEMRVPFVDVPFARTALAVAPRRGVGKRRFAEAVGDPELRAITRRKKQGFTLPMDDWMRTGPLASWVQAARSPDAPVRALLRGDAVDRVLHGWDGGHLRWSRAWSIVALDGWLRSVGMDVAEIELPVATAYRKRIALD</sequence>
<feature type="binding site" evidence="10">
    <location>
        <position position="98"/>
    </location>
    <ligand>
        <name>L-glutamine</name>
        <dbReference type="ChEBI" id="CHEBI:58359"/>
    </ligand>
</feature>
<gene>
    <name evidence="12" type="ORF">Pme01_08040</name>
</gene>
<dbReference type="Pfam" id="PF00733">
    <property type="entry name" value="Asn_synthase"/>
    <property type="match status" value="1"/>
</dbReference>
<comment type="caution">
    <text evidence="12">The sequence shown here is derived from an EMBL/GenBank/DDBJ whole genome shotgun (WGS) entry which is preliminary data.</text>
</comment>
<dbReference type="InterPro" id="IPR051786">
    <property type="entry name" value="ASN_synthetase/amidase"/>
</dbReference>
<dbReference type="EMBL" id="BOON01000006">
    <property type="protein sequence ID" value="GII21207.1"/>
    <property type="molecule type" value="Genomic_DNA"/>
</dbReference>
<dbReference type="PIRSF" id="PIRSF001589">
    <property type="entry name" value="Asn_synthetase_glu-h"/>
    <property type="match status" value="1"/>
</dbReference>
<dbReference type="PROSITE" id="PS51278">
    <property type="entry name" value="GATASE_TYPE_2"/>
    <property type="match status" value="1"/>
</dbReference>
<feature type="domain" description="Glutamine amidotransferase type-2" evidence="11">
    <location>
        <begin position="2"/>
        <end position="211"/>
    </location>
</feature>
<evidence type="ECO:0000256" key="1">
    <source>
        <dbReference type="ARBA" id="ARBA00005187"/>
    </source>
</evidence>
<evidence type="ECO:0000256" key="8">
    <source>
        <dbReference type="ARBA" id="ARBA00048741"/>
    </source>
</evidence>
<keyword evidence="9" id="KW-0028">Amino-acid biosynthesis</keyword>
<feature type="active site" description="For GATase activity" evidence="9">
    <location>
        <position position="2"/>
    </location>
</feature>
<evidence type="ECO:0000313" key="12">
    <source>
        <dbReference type="EMBL" id="GII21207.1"/>
    </source>
</evidence>
<name>A0A8J3T9Q7_9ACTN</name>
<feature type="binding site" evidence="10">
    <location>
        <position position="256"/>
    </location>
    <ligand>
        <name>ATP</name>
        <dbReference type="ChEBI" id="CHEBI:30616"/>
    </ligand>
</feature>
<dbReference type="InterPro" id="IPR001962">
    <property type="entry name" value="Asn_synthase"/>
</dbReference>
<dbReference type="Proteomes" id="UP000599074">
    <property type="component" value="Unassembled WGS sequence"/>
</dbReference>
<dbReference type="Pfam" id="PF13537">
    <property type="entry name" value="GATase_7"/>
    <property type="match status" value="1"/>
</dbReference>
<evidence type="ECO:0000256" key="6">
    <source>
        <dbReference type="ARBA" id="ARBA00022888"/>
    </source>
</evidence>
<dbReference type="AlphaFoldDB" id="A0A8J3T9Q7"/>